<dbReference type="AlphaFoldDB" id="A0AAD8QA92"/>
<name>A0AAD8QA92_9PEZI</name>
<evidence type="ECO:0000313" key="3">
    <source>
        <dbReference type="Proteomes" id="UP001230504"/>
    </source>
</evidence>
<organism evidence="2 3">
    <name type="scientific">Colletotrichum navitas</name>
    <dbReference type="NCBI Taxonomy" id="681940"/>
    <lineage>
        <taxon>Eukaryota</taxon>
        <taxon>Fungi</taxon>
        <taxon>Dikarya</taxon>
        <taxon>Ascomycota</taxon>
        <taxon>Pezizomycotina</taxon>
        <taxon>Sordariomycetes</taxon>
        <taxon>Hypocreomycetidae</taxon>
        <taxon>Glomerellales</taxon>
        <taxon>Glomerellaceae</taxon>
        <taxon>Colletotrichum</taxon>
        <taxon>Colletotrichum graminicola species complex</taxon>
    </lineage>
</organism>
<dbReference type="EMBL" id="JAHLJV010000004">
    <property type="protein sequence ID" value="KAK1598600.1"/>
    <property type="molecule type" value="Genomic_DNA"/>
</dbReference>
<gene>
    <name evidence="2" type="ORF">LY79DRAFT_249278</name>
</gene>
<feature type="region of interest" description="Disordered" evidence="1">
    <location>
        <begin position="49"/>
        <end position="74"/>
    </location>
</feature>
<keyword evidence="3" id="KW-1185">Reference proteome</keyword>
<evidence type="ECO:0000256" key="1">
    <source>
        <dbReference type="SAM" id="MobiDB-lite"/>
    </source>
</evidence>
<dbReference type="GeneID" id="85436077"/>
<reference evidence="2" key="1">
    <citation type="submission" date="2021-06" db="EMBL/GenBank/DDBJ databases">
        <title>Comparative genomics, transcriptomics and evolutionary studies reveal genomic signatures of adaptation to plant cell wall in hemibiotrophic fungi.</title>
        <authorList>
            <consortium name="DOE Joint Genome Institute"/>
            <person name="Baroncelli R."/>
            <person name="Diaz J.F."/>
            <person name="Benocci T."/>
            <person name="Peng M."/>
            <person name="Battaglia E."/>
            <person name="Haridas S."/>
            <person name="Andreopoulos W."/>
            <person name="Labutti K."/>
            <person name="Pangilinan J."/>
            <person name="Floch G.L."/>
            <person name="Makela M.R."/>
            <person name="Henrissat B."/>
            <person name="Grigoriev I.V."/>
            <person name="Crouch J.A."/>
            <person name="De Vries R.P."/>
            <person name="Sukno S.A."/>
            <person name="Thon M.R."/>
        </authorList>
    </citation>
    <scope>NUCLEOTIDE SEQUENCE</scope>
    <source>
        <strain evidence="2">CBS 125086</strain>
    </source>
</reference>
<sequence>MVPRDDRRQAWGQYHGSAVQNLARDRGGKRSQRLGLGIVTREAACDDFFKKKQQAGPSTPETGKRKERRPGRASPDYCVPLRLRVLNRFPNHVLRGSPDLPFEDSICLAAPVIGHSPVSLSSGFTYVYTVIGCHQASGGRLRRTSGGGVDGHRVQSITVDGLSSKESKPHRCRHTE</sequence>
<dbReference type="RefSeq" id="XP_060419277.1">
    <property type="nucleotide sequence ID" value="XM_060551837.1"/>
</dbReference>
<protein>
    <submittedName>
        <fullName evidence="2">Uncharacterized protein</fullName>
    </submittedName>
</protein>
<dbReference type="Proteomes" id="UP001230504">
    <property type="component" value="Unassembled WGS sequence"/>
</dbReference>
<comment type="caution">
    <text evidence="2">The sequence shown here is derived from an EMBL/GenBank/DDBJ whole genome shotgun (WGS) entry which is preliminary data.</text>
</comment>
<proteinExistence type="predicted"/>
<accession>A0AAD8QA92</accession>
<evidence type="ECO:0000313" key="2">
    <source>
        <dbReference type="EMBL" id="KAK1598600.1"/>
    </source>
</evidence>